<keyword evidence="1" id="KW-0472">Membrane</keyword>
<evidence type="ECO:0000313" key="3">
    <source>
        <dbReference type="Proteomes" id="UP000037397"/>
    </source>
</evidence>
<evidence type="ECO:0000313" key="2">
    <source>
        <dbReference type="EMBL" id="KNX38779.1"/>
    </source>
</evidence>
<reference evidence="3" key="1">
    <citation type="submission" date="2015-03" db="EMBL/GenBank/DDBJ databases">
        <title>Luteipulveratus halotolerans sp. nov., a novel actinobacterium (Dermacoccaceae) from Sarawak, Malaysia.</title>
        <authorList>
            <person name="Juboi H."/>
            <person name="Basik A."/>
            <person name="Shamsul S.S."/>
            <person name="Arnold P."/>
            <person name="Schmitt E.K."/>
            <person name="Sanglier J.-J."/>
            <person name="Yeo T."/>
        </authorList>
    </citation>
    <scope>NUCLEOTIDE SEQUENCE [LARGE SCALE GENOMIC DNA]</scope>
    <source>
        <strain evidence="3">C296001</strain>
    </source>
</reference>
<keyword evidence="1" id="KW-0812">Transmembrane</keyword>
<dbReference type="Proteomes" id="UP000037397">
    <property type="component" value="Unassembled WGS sequence"/>
</dbReference>
<gene>
    <name evidence="2" type="ORF">VV01_19160</name>
</gene>
<dbReference type="EMBL" id="LAIR01000002">
    <property type="protein sequence ID" value="KNX38779.1"/>
    <property type="molecule type" value="Genomic_DNA"/>
</dbReference>
<keyword evidence="1" id="KW-1133">Transmembrane helix</keyword>
<accession>A0A0L6CM21</accession>
<evidence type="ECO:0000256" key="1">
    <source>
        <dbReference type="SAM" id="Phobius"/>
    </source>
</evidence>
<comment type="caution">
    <text evidence="2">The sequence shown here is derived from an EMBL/GenBank/DDBJ whole genome shotgun (WGS) entry which is preliminary data.</text>
</comment>
<dbReference type="AlphaFoldDB" id="A0A0L6CM21"/>
<proteinExistence type="predicted"/>
<name>A0A0L6CM21_9MICO</name>
<feature type="transmembrane region" description="Helical" evidence="1">
    <location>
        <begin position="57"/>
        <end position="81"/>
    </location>
</feature>
<feature type="transmembrane region" description="Helical" evidence="1">
    <location>
        <begin position="93"/>
        <end position="123"/>
    </location>
</feature>
<keyword evidence="3" id="KW-1185">Reference proteome</keyword>
<sequence>MATLVGGAVGQGLGVARAARAMNGQIDADLEFLLENGYLPNVQPVLPLTGSRPRSKVAIFLTSWAIGSLGIFVLIFLASVLVTAAANDPEHSVALAVVGGGLTGLGAGILGGWLPGLILFAILGTRENVRRAVGVVLEEFREYWEARTEAMHAIPQGRDPYVVWNCLATYRLPLDDA</sequence>
<protein>
    <submittedName>
        <fullName evidence="2">Uncharacterized protein</fullName>
    </submittedName>
</protein>
<organism evidence="2 3">
    <name type="scientific">Luteipulveratus halotolerans</name>
    <dbReference type="NCBI Taxonomy" id="1631356"/>
    <lineage>
        <taxon>Bacteria</taxon>
        <taxon>Bacillati</taxon>
        <taxon>Actinomycetota</taxon>
        <taxon>Actinomycetes</taxon>
        <taxon>Micrococcales</taxon>
        <taxon>Dermacoccaceae</taxon>
        <taxon>Luteipulveratus</taxon>
    </lineage>
</organism>